<evidence type="ECO:0000256" key="3">
    <source>
        <dbReference type="SAM" id="Phobius"/>
    </source>
</evidence>
<dbReference type="PRINTS" id="PR00081">
    <property type="entry name" value="GDHRDH"/>
</dbReference>
<gene>
    <name evidence="4" type="ORF">HMPREF9372_0017</name>
</gene>
<dbReference type="AlphaFoldDB" id="F9DMI7"/>
<name>F9DMI7_9BACL</name>
<evidence type="ECO:0000256" key="2">
    <source>
        <dbReference type="ARBA" id="ARBA00023002"/>
    </source>
</evidence>
<dbReference type="PRINTS" id="PR00080">
    <property type="entry name" value="SDRFAMILY"/>
</dbReference>
<keyword evidence="3" id="KW-0812">Transmembrane</keyword>
<accession>F9DMI7</accession>
<dbReference type="InterPro" id="IPR020904">
    <property type="entry name" value="Sc_DH/Rdtase_CS"/>
</dbReference>
<proteinExistence type="inferred from homology"/>
<dbReference type="InterPro" id="IPR036291">
    <property type="entry name" value="NAD(P)-bd_dom_sf"/>
</dbReference>
<keyword evidence="2 4" id="KW-0560">Oxidoreductase</keyword>
<dbReference type="PANTHER" id="PTHR42760:SF115">
    <property type="entry name" value="3-OXOACYL-[ACYL-CARRIER-PROTEIN] REDUCTASE FABG"/>
    <property type="match status" value="1"/>
</dbReference>
<dbReference type="eggNOG" id="COG1028">
    <property type="taxonomic scope" value="Bacteria"/>
</dbReference>
<evidence type="ECO:0000313" key="5">
    <source>
        <dbReference type="Proteomes" id="UP000005316"/>
    </source>
</evidence>
<dbReference type="FunFam" id="3.40.50.720:FF:000084">
    <property type="entry name" value="Short-chain dehydrogenase reductase"/>
    <property type="match status" value="1"/>
</dbReference>
<dbReference type="SUPFAM" id="SSF51735">
    <property type="entry name" value="NAD(P)-binding Rossmann-fold domains"/>
    <property type="match status" value="1"/>
</dbReference>
<reference evidence="4 5" key="1">
    <citation type="submission" date="2011-04" db="EMBL/GenBank/DDBJ databases">
        <authorList>
            <person name="Muzny D."/>
            <person name="Qin X."/>
            <person name="Deng J."/>
            <person name="Jiang H."/>
            <person name="Liu Y."/>
            <person name="Qu J."/>
            <person name="Song X.-Z."/>
            <person name="Zhang L."/>
            <person name="Thornton R."/>
            <person name="Coyle M."/>
            <person name="Francisco L."/>
            <person name="Jackson L."/>
            <person name="Javaid M."/>
            <person name="Korchina V."/>
            <person name="Kovar C."/>
            <person name="Mata R."/>
            <person name="Mathew T."/>
            <person name="Ngo R."/>
            <person name="Nguyen L."/>
            <person name="Nguyen N."/>
            <person name="Okwuonu G."/>
            <person name="Ongeri F."/>
            <person name="Pham C."/>
            <person name="Simmons D."/>
            <person name="Wilczek-Boney K."/>
            <person name="Hale W."/>
            <person name="Jakkamsetti A."/>
            <person name="Pham P."/>
            <person name="Ruth R."/>
            <person name="San Lucas F."/>
            <person name="Warren J."/>
            <person name="Zhang J."/>
            <person name="Zhao Z."/>
            <person name="Zhou C."/>
            <person name="Zhu D."/>
            <person name="Lee S."/>
            <person name="Bess C."/>
            <person name="Blankenburg K."/>
            <person name="Forbes L."/>
            <person name="Fu Q."/>
            <person name="Gubbala S."/>
            <person name="Hirani K."/>
            <person name="Jayaseelan J.C."/>
            <person name="Lara F."/>
            <person name="Munidasa M."/>
            <person name="Palculict T."/>
            <person name="Patil S."/>
            <person name="Pu L.-L."/>
            <person name="Saada N."/>
            <person name="Tang L."/>
            <person name="Weissenberger G."/>
            <person name="Zhu Y."/>
            <person name="Hemphill L."/>
            <person name="Shang Y."/>
            <person name="Youmans B."/>
            <person name="Ayvaz T."/>
            <person name="Ross M."/>
            <person name="Santibanez J."/>
            <person name="Aqrawi P."/>
            <person name="Gross S."/>
            <person name="Joshi V."/>
            <person name="Fowler G."/>
            <person name="Nazareth L."/>
            <person name="Reid J."/>
            <person name="Worley K."/>
            <person name="Petrosino J."/>
            <person name="Highlander S."/>
            <person name="Gibbs R."/>
        </authorList>
    </citation>
    <scope>NUCLEOTIDE SEQUENCE [LARGE SCALE GENOMIC DNA]</scope>
    <source>
        <strain evidence="4 5">2681</strain>
    </source>
</reference>
<dbReference type="Pfam" id="PF13561">
    <property type="entry name" value="adh_short_C2"/>
    <property type="match status" value="1"/>
</dbReference>
<dbReference type="CDD" id="cd05233">
    <property type="entry name" value="SDR_c"/>
    <property type="match status" value="1"/>
</dbReference>
<comment type="similarity">
    <text evidence="1">Belongs to the short-chain dehydrogenases/reductases (SDR) family.</text>
</comment>
<sequence length="256" mass="27679">MKELLIMKLENKVAIITGGAGGIGFGIATAYVKEGAIVAIVDFNQQAGEVAIEKLKEISPQSIFIQADLSDHLTLPSIVEKVVQTFGKLDILVNNAHASRMKPFEETTKEDLDLSFGTGFYPTFYLMQAALPHLKETKGKVVNFASGAGINGDINQVSYAAAKEAIRAVTRVAANEWGQYGITCNLISPIAKTPGIEQWAEEHPDFYKAMLSKNPLGRLGDPEKDIGRTAVFLASEDSDYITGQTLMVDGGSIKLR</sequence>
<organism evidence="4 5">
    <name type="scientific">Sporosarcina newyorkensis 2681</name>
    <dbReference type="NCBI Taxonomy" id="1027292"/>
    <lineage>
        <taxon>Bacteria</taxon>
        <taxon>Bacillati</taxon>
        <taxon>Bacillota</taxon>
        <taxon>Bacilli</taxon>
        <taxon>Bacillales</taxon>
        <taxon>Caryophanaceae</taxon>
        <taxon>Sporosarcina</taxon>
    </lineage>
</organism>
<dbReference type="PANTHER" id="PTHR42760">
    <property type="entry name" value="SHORT-CHAIN DEHYDROGENASES/REDUCTASES FAMILY MEMBER"/>
    <property type="match status" value="1"/>
</dbReference>
<dbReference type="EC" id="1.1.1.-" evidence="4"/>
<dbReference type="EMBL" id="AFPZ01000001">
    <property type="protein sequence ID" value="EGQ27975.1"/>
    <property type="molecule type" value="Genomic_DNA"/>
</dbReference>
<dbReference type="Gene3D" id="3.40.50.720">
    <property type="entry name" value="NAD(P)-binding Rossmann-like Domain"/>
    <property type="match status" value="1"/>
</dbReference>
<dbReference type="HOGENOM" id="CLU_010194_1_0_9"/>
<dbReference type="GO" id="GO:0008206">
    <property type="term" value="P:bile acid metabolic process"/>
    <property type="evidence" value="ECO:0007669"/>
    <property type="project" value="UniProtKB-ARBA"/>
</dbReference>
<evidence type="ECO:0000313" key="4">
    <source>
        <dbReference type="EMBL" id="EGQ27975.1"/>
    </source>
</evidence>
<comment type="caution">
    <text evidence="4">The sequence shown here is derived from an EMBL/GenBank/DDBJ whole genome shotgun (WGS) entry which is preliminary data.</text>
</comment>
<dbReference type="Proteomes" id="UP000005316">
    <property type="component" value="Unassembled WGS sequence"/>
</dbReference>
<feature type="transmembrane region" description="Helical" evidence="3">
    <location>
        <begin position="12"/>
        <end position="32"/>
    </location>
</feature>
<dbReference type="GO" id="GO:0016616">
    <property type="term" value="F:oxidoreductase activity, acting on the CH-OH group of donors, NAD or NADP as acceptor"/>
    <property type="evidence" value="ECO:0007669"/>
    <property type="project" value="TreeGrafter"/>
</dbReference>
<dbReference type="STRING" id="759851.SAMN04244570_0937"/>
<dbReference type="InterPro" id="IPR002347">
    <property type="entry name" value="SDR_fam"/>
</dbReference>
<protein>
    <submittedName>
        <fullName evidence="4">Acetoin reductase</fullName>
        <ecNumber evidence="4">1.1.1.-</ecNumber>
    </submittedName>
</protein>
<keyword evidence="3" id="KW-1133">Transmembrane helix</keyword>
<dbReference type="PROSITE" id="PS00061">
    <property type="entry name" value="ADH_SHORT"/>
    <property type="match status" value="1"/>
</dbReference>
<evidence type="ECO:0000256" key="1">
    <source>
        <dbReference type="ARBA" id="ARBA00006484"/>
    </source>
</evidence>
<keyword evidence="3" id="KW-0472">Membrane</keyword>